<proteinExistence type="predicted"/>
<sequence>MDERCIHSREVGPHEVKLGALRPSQAACQGSLVAQKMRTQRSQHNYQPTGRW</sequence>
<accession>A0A0B7AZ71</accession>
<organism evidence="1">
    <name type="scientific">Arion vulgaris</name>
    <dbReference type="NCBI Taxonomy" id="1028688"/>
    <lineage>
        <taxon>Eukaryota</taxon>
        <taxon>Metazoa</taxon>
        <taxon>Spiralia</taxon>
        <taxon>Lophotrochozoa</taxon>
        <taxon>Mollusca</taxon>
        <taxon>Gastropoda</taxon>
        <taxon>Heterobranchia</taxon>
        <taxon>Euthyneura</taxon>
        <taxon>Panpulmonata</taxon>
        <taxon>Eupulmonata</taxon>
        <taxon>Stylommatophora</taxon>
        <taxon>Helicina</taxon>
        <taxon>Arionoidea</taxon>
        <taxon>Arionidae</taxon>
        <taxon>Arion</taxon>
    </lineage>
</organism>
<protein>
    <submittedName>
        <fullName evidence="1">Uncharacterized protein</fullName>
    </submittedName>
</protein>
<name>A0A0B7AZ71_9EUPU</name>
<dbReference type="EMBL" id="HACG01038491">
    <property type="protein sequence ID" value="CEK85356.1"/>
    <property type="molecule type" value="Transcribed_RNA"/>
</dbReference>
<gene>
    <name evidence="1" type="primary">ORF147700</name>
</gene>
<evidence type="ECO:0000313" key="1">
    <source>
        <dbReference type="EMBL" id="CEK85356.1"/>
    </source>
</evidence>
<dbReference type="AlphaFoldDB" id="A0A0B7AZ71"/>
<reference evidence="1" key="1">
    <citation type="submission" date="2014-12" db="EMBL/GenBank/DDBJ databases">
        <title>Insight into the proteome of Arion vulgaris.</title>
        <authorList>
            <person name="Aradska J."/>
            <person name="Bulat T."/>
            <person name="Smidak R."/>
            <person name="Sarate P."/>
            <person name="Gangsoo J."/>
            <person name="Sialana F."/>
            <person name="Bilban M."/>
            <person name="Lubec G."/>
        </authorList>
    </citation>
    <scope>NUCLEOTIDE SEQUENCE</scope>
    <source>
        <tissue evidence="1">Skin</tissue>
    </source>
</reference>